<keyword evidence="2" id="KW-0472">Membrane</keyword>
<comment type="caution">
    <text evidence="3">The sequence shown here is derived from an EMBL/GenBank/DDBJ whole genome shotgun (WGS) entry which is preliminary data.</text>
</comment>
<feature type="region of interest" description="Disordered" evidence="1">
    <location>
        <begin position="1"/>
        <end position="43"/>
    </location>
</feature>
<feature type="compositionally biased region" description="Polar residues" evidence="1">
    <location>
        <begin position="1"/>
        <end position="12"/>
    </location>
</feature>
<evidence type="ECO:0000256" key="1">
    <source>
        <dbReference type="SAM" id="MobiDB-lite"/>
    </source>
</evidence>
<gene>
    <name evidence="3" type="ORF">IFO71_12370</name>
</gene>
<organism evidence="3 4">
    <name type="scientific">Pseudomarimonas arenosa</name>
    <dbReference type="NCBI Taxonomy" id="2774145"/>
    <lineage>
        <taxon>Bacteria</taxon>
        <taxon>Pseudomonadati</taxon>
        <taxon>Pseudomonadota</taxon>
        <taxon>Gammaproteobacteria</taxon>
        <taxon>Lysobacterales</taxon>
        <taxon>Lysobacteraceae</taxon>
        <taxon>Pseudomarimonas</taxon>
    </lineage>
</organism>
<evidence type="ECO:0000256" key="2">
    <source>
        <dbReference type="SAM" id="Phobius"/>
    </source>
</evidence>
<keyword evidence="2" id="KW-1133">Transmembrane helix</keyword>
<evidence type="ECO:0000313" key="4">
    <source>
        <dbReference type="Proteomes" id="UP000613768"/>
    </source>
</evidence>
<evidence type="ECO:0000313" key="3">
    <source>
        <dbReference type="EMBL" id="MBD8526533.1"/>
    </source>
</evidence>
<protein>
    <submittedName>
        <fullName evidence="3">Uncharacterized protein</fullName>
    </submittedName>
</protein>
<dbReference type="Proteomes" id="UP000613768">
    <property type="component" value="Unassembled WGS sequence"/>
</dbReference>
<accession>A0AAW3ZK81</accession>
<dbReference type="AlphaFoldDB" id="A0AAW3ZK81"/>
<keyword evidence="2" id="KW-0812">Transmembrane</keyword>
<name>A0AAW3ZK81_9GAMM</name>
<dbReference type="RefSeq" id="WP_192029953.1">
    <property type="nucleotide sequence ID" value="NZ_JACYTR010000025.1"/>
</dbReference>
<proteinExistence type="predicted"/>
<reference evidence="3 4" key="1">
    <citation type="submission" date="2020-09" db="EMBL/GenBank/DDBJ databases">
        <title>Pseudoxanthomonas sp. CAU 1598 isolated from sand of Yaerae Beach.</title>
        <authorList>
            <person name="Kim W."/>
        </authorList>
    </citation>
    <scope>NUCLEOTIDE SEQUENCE [LARGE SCALE GENOMIC DNA]</scope>
    <source>
        <strain evidence="3 4">CAU 1598</strain>
    </source>
</reference>
<keyword evidence="4" id="KW-1185">Reference proteome</keyword>
<feature type="transmembrane region" description="Helical" evidence="2">
    <location>
        <begin position="47"/>
        <end position="72"/>
    </location>
</feature>
<sequence length="105" mass="11020">MTAYSPTPSAAESVNFAPLTRARTRSRPIPSTAPRLSTASPNGLGRWLLVGAAVLVMAAVLAAVIVMGTPAAQREMRLDERRAADLQRIVKEISDLLPAPSQAAG</sequence>
<dbReference type="EMBL" id="JACYTR010000025">
    <property type="protein sequence ID" value="MBD8526533.1"/>
    <property type="molecule type" value="Genomic_DNA"/>
</dbReference>